<dbReference type="AlphaFoldDB" id="A0A369WTN9"/>
<dbReference type="SUPFAM" id="SSF69754">
    <property type="entry name" value="Ribosome binding protein Y (YfiA homologue)"/>
    <property type="match status" value="1"/>
</dbReference>
<dbReference type="OrthoDB" id="9795980at2"/>
<feature type="compositionally biased region" description="Acidic residues" evidence="1">
    <location>
        <begin position="104"/>
        <end position="120"/>
    </location>
</feature>
<evidence type="ECO:0000256" key="1">
    <source>
        <dbReference type="SAM" id="MobiDB-lite"/>
    </source>
</evidence>
<dbReference type="Gene3D" id="3.30.160.100">
    <property type="entry name" value="Ribosome hibernation promotion factor-like"/>
    <property type="match status" value="1"/>
</dbReference>
<comment type="caution">
    <text evidence="2">The sequence shown here is derived from an EMBL/GenBank/DDBJ whole genome shotgun (WGS) entry which is preliminary data.</text>
</comment>
<dbReference type="NCBIfam" id="TIGR00741">
    <property type="entry name" value="yfiA"/>
    <property type="match status" value="1"/>
</dbReference>
<dbReference type="Proteomes" id="UP000253769">
    <property type="component" value="Unassembled WGS sequence"/>
</dbReference>
<dbReference type="InterPro" id="IPR036567">
    <property type="entry name" value="RHF-like"/>
</dbReference>
<accession>A0A369WTN9</accession>
<dbReference type="EMBL" id="QQOH01000001">
    <property type="protein sequence ID" value="RDE24961.1"/>
    <property type="molecule type" value="Genomic_DNA"/>
</dbReference>
<feature type="compositionally biased region" description="Basic and acidic residues" evidence="1">
    <location>
        <begin position="92"/>
        <end position="103"/>
    </location>
</feature>
<evidence type="ECO:0000313" key="3">
    <source>
        <dbReference type="Proteomes" id="UP000253769"/>
    </source>
</evidence>
<reference evidence="2 3" key="1">
    <citation type="submission" date="2018-07" db="EMBL/GenBank/DDBJ databases">
        <title>Motiliproteus coralliicola sp. nov., a bacterium isolated from Coral.</title>
        <authorList>
            <person name="Wang G."/>
        </authorList>
    </citation>
    <scope>NUCLEOTIDE SEQUENCE [LARGE SCALE GENOMIC DNA]</scope>
    <source>
        <strain evidence="2 3">C34</strain>
    </source>
</reference>
<name>A0A369WTN9_9GAMM</name>
<dbReference type="InterPro" id="IPR003489">
    <property type="entry name" value="RHF/RaiA"/>
</dbReference>
<gene>
    <name evidence="2" type="primary">raiA</name>
    <name evidence="2" type="ORF">DV711_05145</name>
</gene>
<dbReference type="CDD" id="cd00552">
    <property type="entry name" value="RaiA"/>
    <property type="match status" value="1"/>
</dbReference>
<sequence length="120" mass="13603">MKLNINNRQGKVSPALQSKIEEWLEASQDRYGVISSAQINIEQSEREDEVEAILHIKGKDIFAKASGQNLYVAIDTLKDKIDRQLAKAKEKLTNKKGERKPVPTEDEILVDEEQLEVEEG</sequence>
<dbReference type="Pfam" id="PF02482">
    <property type="entry name" value="Ribosomal_S30AE"/>
    <property type="match status" value="1"/>
</dbReference>
<evidence type="ECO:0000313" key="2">
    <source>
        <dbReference type="EMBL" id="RDE24961.1"/>
    </source>
</evidence>
<dbReference type="RefSeq" id="WP_114694553.1">
    <property type="nucleotide sequence ID" value="NZ_QQOH01000001.1"/>
</dbReference>
<protein>
    <submittedName>
        <fullName evidence="2">Ribosome-associated translation inhibitor RaiA</fullName>
    </submittedName>
</protein>
<proteinExistence type="predicted"/>
<keyword evidence="3" id="KW-1185">Reference proteome</keyword>
<organism evidence="2 3">
    <name type="scientific">Motiliproteus coralliicola</name>
    <dbReference type="NCBI Taxonomy" id="2283196"/>
    <lineage>
        <taxon>Bacteria</taxon>
        <taxon>Pseudomonadati</taxon>
        <taxon>Pseudomonadota</taxon>
        <taxon>Gammaproteobacteria</taxon>
        <taxon>Oceanospirillales</taxon>
        <taxon>Oceanospirillaceae</taxon>
        <taxon>Motiliproteus</taxon>
    </lineage>
</organism>
<feature type="region of interest" description="Disordered" evidence="1">
    <location>
        <begin position="92"/>
        <end position="120"/>
    </location>
</feature>